<dbReference type="OrthoDB" id="8877021at2"/>
<dbReference type="AlphaFoldDB" id="A0A1U7IGI7"/>
<accession>A0A1U7IGI7</accession>
<feature type="region of interest" description="Disordered" evidence="1">
    <location>
        <begin position="349"/>
        <end position="371"/>
    </location>
</feature>
<evidence type="ECO:0000313" key="3">
    <source>
        <dbReference type="Proteomes" id="UP000185860"/>
    </source>
</evidence>
<feature type="compositionally biased region" description="Basic and acidic residues" evidence="1">
    <location>
        <begin position="350"/>
        <end position="371"/>
    </location>
</feature>
<reference evidence="2 3" key="1">
    <citation type="submission" date="2016-11" db="EMBL/GenBank/DDBJ databases">
        <title>Draft Genome Sequences of Nine Cyanobacterial Strains from Diverse Habitats.</title>
        <authorList>
            <person name="Zhu T."/>
            <person name="Hou S."/>
            <person name="Lu X."/>
            <person name="Hess W.R."/>
        </authorList>
    </citation>
    <scope>NUCLEOTIDE SEQUENCE [LARGE SCALE GENOMIC DNA]</scope>
    <source>
        <strain evidence="2 3">IAM M-71</strain>
    </source>
</reference>
<dbReference type="STRING" id="454136.NIES2119_18060"/>
<protein>
    <submittedName>
        <fullName evidence="2">Uncharacterized protein</fullName>
    </submittedName>
</protein>
<dbReference type="EMBL" id="MRCE01000017">
    <property type="protein sequence ID" value="OKH36209.1"/>
    <property type="molecule type" value="Genomic_DNA"/>
</dbReference>
<evidence type="ECO:0000256" key="1">
    <source>
        <dbReference type="SAM" id="MobiDB-lite"/>
    </source>
</evidence>
<evidence type="ECO:0000313" key="2">
    <source>
        <dbReference type="EMBL" id="OKH36209.1"/>
    </source>
</evidence>
<name>A0A1U7IGI7_9CYAN</name>
<dbReference type="Proteomes" id="UP000185860">
    <property type="component" value="Unassembled WGS sequence"/>
</dbReference>
<gene>
    <name evidence="2" type="ORF">NIES2119_18060</name>
</gene>
<organism evidence="2 3">
    <name type="scientific">[Phormidium ambiguum] IAM M-71</name>
    <dbReference type="NCBI Taxonomy" id="454136"/>
    <lineage>
        <taxon>Bacteria</taxon>
        <taxon>Bacillati</taxon>
        <taxon>Cyanobacteriota</taxon>
        <taxon>Cyanophyceae</taxon>
        <taxon>Oscillatoriophycideae</taxon>
        <taxon>Aerosakkonematales</taxon>
        <taxon>Aerosakkonemataceae</taxon>
        <taxon>Floridanema</taxon>
    </lineage>
</organism>
<dbReference type="RefSeq" id="WP_073594890.1">
    <property type="nucleotide sequence ID" value="NZ_MRCE01000017.1"/>
</dbReference>
<comment type="caution">
    <text evidence="2">The sequence shown here is derived from an EMBL/GenBank/DDBJ whole genome shotgun (WGS) entry which is preliminary data.</text>
</comment>
<proteinExistence type="predicted"/>
<sequence length="579" mass="65988">MFNLFKDIEKYKHVPPYASELYGVYQPLLGWQSNLTKKWIQHGGLIIDPRIKRILDGRILPGIQEIDEAGADAGFIGRPLEPGRGKLPYAVFLLKDLNSELLKLMQSRVQSFVDQHDGRLPDGAEWPTIIDINDLLDLENGSLRKVNDIYRERLIREWQALGIPEGSPEFRTLKRKYFESMQYESQIAAFLLFYAEGQPGYDPNDLKKLFAVKVAPPLSEILRSTDPLANIDPNDRSGALSPVGFVHLFRQYFFDLGTFLGESVEHIWLSPGTTIELIEVSTRKILTERTFEEMTESIRRSERNETLKDELSDAVKEENQNSTKFGVSQSNTVNLFVYQGTVSANFGVESTRKNSRETTHKQNREQNEKLSSKIKQSFKSVFRTVTETTDTRSRRHVIQNTSDKLINYELRRKMRRVGVQIQDVGTRLCWQVFVDDPGVQLGLSELVHFAESPELDNLKEPEKIPVPTKISKKTIVPIPFLPILDYTNNRANYEYLKQDEAGNSYAGKHLSIIKGDEDDDDSQTIFGPFQFTVDPPQTGYQLTDDIRLLSVQGNKIAAIRGKKLIDAATGKFEIVMHLG</sequence>